<reference evidence="1 2" key="2">
    <citation type="submission" date="2019-08" db="EMBL/GenBank/DDBJ databases">
        <authorList>
            <person name="Henke P."/>
        </authorList>
    </citation>
    <scope>NUCLEOTIDE SEQUENCE [LARGE SCALE GENOMIC DNA]</scope>
    <source>
        <strain evidence="1">Phe10_nw2017</strain>
    </source>
</reference>
<comment type="caution">
    <text evidence="1">The sequence shown here is derived from an EMBL/GenBank/DDBJ whole genome shotgun (WGS) entry which is preliminary data.</text>
</comment>
<proteinExistence type="predicted"/>
<sequence length="166" mass="17480">EAMLTAIQGGTLDGTVITLPWDGDELSGFISRGAASIYAATKRFPTGILLSPAQWANMIGLNDSNKRPLFNVAGNPQNNLGVAEPGSPVGSILGLPIYVDPYQGTTGDDTVVVLNGEAFTWYESAAPLQLRTNIVGTGQVEVGYYGYGSAVTLSAGRIFRPKRLTT</sequence>
<name>A0A5C6M7I4_9PLAN</name>
<dbReference type="Proteomes" id="UP000321083">
    <property type="component" value="Unassembled WGS sequence"/>
</dbReference>
<evidence type="ECO:0000313" key="1">
    <source>
        <dbReference type="EMBL" id="TWW09074.1"/>
    </source>
</evidence>
<protein>
    <recommendedName>
        <fullName evidence="3">Phage capsid protein</fullName>
    </recommendedName>
</protein>
<dbReference type="AlphaFoldDB" id="A0A5C6M7I4"/>
<keyword evidence="2" id="KW-1185">Reference proteome</keyword>
<dbReference type="SUPFAM" id="SSF56563">
    <property type="entry name" value="Major capsid protein gp5"/>
    <property type="match status" value="1"/>
</dbReference>
<dbReference type="EMBL" id="SRHE01000398">
    <property type="protein sequence ID" value="TWW09074.1"/>
    <property type="molecule type" value="Genomic_DNA"/>
</dbReference>
<evidence type="ECO:0008006" key="3">
    <source>
        <dbReference type="Google" id="ProtNLM"/>
    </source>
</evidence>
<accession>A0A5C6M7I4</accession>
<gene>
    <name evidence="1" type="ORF">E3A20_17930</name>
</gene>
<evidence type="ECO:0000313" key="2">
    <source>
        <dbReference type="Proteomes" id="UP000321083"/>
    </source>
</evidence>
<organism evidence="1 2">
    <name type="scientific">Planctomyces bekefii</name>
    <dbReference type="NCBI Taxonomy" id="1653850"/>
    <lineage>
        <taxon>Bacteria</taxon>
        <taxon>Pseudomonadati</taxon>
        <taxon>Planctomycetota</taxon>
        <taxon>Planctomycetia</taxon>
        <taxon>Planctomycetales</taxon>
        <taxon>Planctomycetaceae</taxon>
        <taxon>Planctomyces</taxon>
    </lineage>
</organism>
<reference evidence="1 2" key="1">
    <citation type="submission" date="2019-08" db="EMBL/GenBank/DDBJ databases">
        <title>100 year-old enigma solved: identification of Planctomyces bekefii, the type genus and species of the phylum Planctomycetes.</title>
        <authorList>
            <person name="Svetlana D.N."/>
            <person name="Overmann J."/>
        </authorList>
    </citation>
    <scope>NUCLEOTIDE SEQUENCE [LARGE SCALE GENOMIC DNA]</scope>
    <source>
        <strain evidence="1">Phe10_nw2017</strain>
    </source>
</reference>
<feature type="non-terminal residue" evidence="1">
    <location>
        <position position="1"/>
    </location>
</feature>